<feature type="region of interest" description="Disordered" evidence="2">
    <location>
        <begin position="1"/>
        <end position="65"/>
    </location>
</feature>
<comment type="caution">
    <text evidence="3">The sequence shown here is derived from an EMBL/GenBank/DDBJ whole genome shotgun (WGS) entry which is preliminary data.</text>
</comment>
<feature type="compositionally biased region" description="Polar residues" evidence="2">
    <location>
        <begin position="33"/>
        <end position="53"/>
    </location>
</feature>
<feature type="region of interest" description="Disordered" evidence="2">
    <location>
        <begin position="547"/>
        <end position="567"/>
    </location>
</feature>
<sequence>MFKNLKKKLEQGGDDSNERNSSSESLGKPLAESTPQKPTDQVTSAAQKANTPVTGGPRNKSDVSVPVGQLVDIPLFEGVDSTQYETASDMSSIRGDETPKGPRSRTSSISSMTSDNSFFPNVSFSHSYYVPSDVESEIDESSVNLSAVSKEDLYAFVKRFERRAFKYKSKFMELATAYKDMMQEREKLKLTMAQCQDRAFRRMSELREQIQLDQLAKRDLEDNYRLLLDEKDEYMKVLQMQIKLLKDGKEIPEELQEKLLSKQAKAEASPPTAGGDSKANISTNEEIELLKSKIKRQDGLLQKCKETITSYKEKVSQLSLDKQELLGKLDLKSGERVNSQTPEEVSKLQAQIQEARQVIEQLESDREVAVAGVKQQIHEELARKDAELEQMKGEHQRLVAENNSLKLEVERLATEAENLSRTNKEQLEKARSIMKQLKHDKQMALEQAEERIRQAEQNMEDEKEKMISDLKRGKAEAFSVMQQELEKNMAEKIHAALEERDKMWNIKMAEHEEAHSEILQSKDKENETALLLLQEEISQLLKEKEEEVRHTQEERQQQTLADVSSLNEHKDGLIQQIQNLTSEKTELNNRLTELQDLENLVAELRETLKGKELEHDRLTEELKSDYEARLAGEKSSLSEQAAQEMDFLKQRHAEEMKDLQEKQGQSLQ</sequence>
<feature type="non-terminal residue" evidence="3">
    <location>
        <position position="668"/>
    </location>
</feature>
<feature type="region of interest" description="Disordered" evidence="2">
    <location>
        <begin position="84"/>
        <end position="112"/>
    </location>
</feature>
<name>A0A8S3Z187_9EUPU</name>
<evidence type="ECO:0008006" key="5">
    <source>
        <dbReference type="Google" id="ProtNLM"/>
    </source>
</evidence>
<keyword evidence="4" id="KW-1185">Reference proteome</keyword>
<keyword evidence="1" id="KW-0175">Coiled coil</keyword>
<feature type="region of interest" description="Disordered" evidence="2">
    <location>
        <begin position="261"/>
        <end position="281"/>
    </location>
</feature>
<dbReference type="OrthoDB" id="5322683at2759"/>
<dbReference type="EMBL" id="CAJHNH020001435">
    <property type="protein sequence ID" value="CAG5123064.1"/>
    <property type="molecule type" value="Genomic_DNA"/>
</dbReference>
<dbReference type="Proteomes" id="UP000678393">
    <property type="component" value="Unassembled WGS sequence"/>
</dbReference>
<feature type="compositionally biased region" description="Basic and acidic residues" evidence="2">
    <location>
        <begin position="547"/>
        <end position="556"/>
    </location>
</feature>
<gene>
    <name evidence="3" type="ORF">CUNI_LOCUS8622</name>
</gene>
<dbReference type="PANTHER" id="PTHR19327:SF0">
    <property type="entry name" value="GOLGIN SUBFAMILY A MEMBER 4"/>
    <property type="match status" value="1"/>
</dbReference>
<feature type="compositionally biased region" description="Basic and acidic residues" evidence="2">
    <location>
        <begin position="646"/>
        <end position="661"/>
    </location>
</feature>
<feature type="region of interest" description="Disordered" evidence="2">
    <location>
        <begin position="632"/>
        <end position="668"/>
    </location>
</feature>
<accession>A0A8S3Z187</accession>
<dbReference type="AlphaFoldDB" id="A0A8S3Z187"/>
<evidence type="ECO:0000256" key="1">
    <source>
        <dbReference type="SAM" id="Coils"/>
    </source>
</evidence>
<proteinExistence type="predicted"/>
<evidence type="ECO:0000256" key="2">
    <source>
        <dbReference type="SAM" id="MobiDB-lite"/>
    </source>
</evidence>
<feature type="coiled-coil region" evidence="1">
    <location>
        <begin position="178"/>
        <end position="237"/>
    </location>
</feature>
<dbReference type="GO" id="GO:0005794">
    <property type="term" value="C:Golgi apparatus"/>
    <property type="evidence" value="ECO:0007669"/>
    <property type="project" value="TreeGrafter"/>
</dbReference>
<feature type="coiled-coil region" evidence="1">
    <location>
        <begin position="345"/>
        <end position="500"/>
    </location>
</feature>
<dbReference type="GO" id="GO:0048193">
    <property type="term" value="P:Golgi vesicle transport"/>
    <property type="evidence" value="ECO:0007669"/>
    <property type="project" value="TreeGrafter"/>
</dbReference>
<organism evidence="3 4">
    <name type="scientific">Candidula unifasciata</name>
    <dbReference type="NCBI Taxonomy" id="100452"/>
    <lineage>
        <taxon>Eukaryota</taxon>
        <taxon>Metazoa</taxon>
        <taxon>Spiralia</taxon>
        <taxon>Lophotrochozoa</taxon>
        <taxon>Mollusca</taxon>
        <taxon>Gastropoda</taxon>
        <taxon>Heterobranchia</taxon>
        <taxon>Euthyneura</taxon>
        <taxon>Panpulmonata</taxon>
        <taxon>Eupulmonata</taxon>
        <taxon>Stylommatophora</taxon>
        <taxon>Helicina</taxon>
        <taxon>Helicoidea</taxon>
        <taxon>Geomitridae</taxon>
        <taxon>Candidula</taxon>
    </lineage>
</organism>
<dbReference type="GO" id="GO:0031267">
    <property type="term" value="F:small GTPase binding"/>
    <property type="evidence" value="ECO:0007669"/>
    <property type="project" value="TreeGrafter"/>
</dbReference>
<reference evidence="3" key="1">
    <citation type="submission" date="2021-04" db="EMBL/GenBank/DDBJ databases">
        <authorList>
            <consortium name="Molecular Ecology Group"/>
        </authorList>
    </citation>
    <scope>NUCLEOTIDE SEQUENCE</scope>
</reference>
<evidence type="ECO:0000313" key="3">
    <source>
        <dbReference type="EMBL" id="CAG5123064.1"/>
    </source>
</evidence>
<dbReference type="PANTHER" id="PTHR19327">
    <property type="entry name" value="GOLGIN"/>
    <property type="match status" value="1"/>
</dbReference>
<protein>
    <recommendedName>
        <fullName evidence="5">Golgin subfamily A member 4</fullName>
    </recommendedName>
</protein>
<feature type="compositionally biased region" description="Polar residues" evidence="2">
    <location>
        <begin position="557"/>
        <end position="566"/>
    </location>
</feature>
<evidence type="ECO:0000313" key="4">
    <source>
        <dbReference type="Proteomes" id="UP000678393"/>
    </source>
</evidence>